<evidence type="ECO:0000313" key="3">
    <source>
        <dbReference type="Proteomes" id="UP000030653"/>
    </source>
</evidence>
<name>M5FSW5_DACPD</name>
<protein>
    <submittedName>
        <fullName evidence="2">Uncharacterized protein</fullName>
    </submittedName>
</protein>
<evidence type="ECO:0000313" key="2">
    <source>
        <dbReference type="EMBL" id="EJU00606.1"/>
    </source>
</evidence>
<evidence type="ECO:0000256" key="1">
    <source>
        <dbReference type="SAM" id="Phobius"/>
    </source>
</evidence>
<gene>
    <name evidence="2" type="ORF">DACRYDRAFT_108672</name>
</gene>
<keyword evidence="3" id="KW-1185">Reference proteome</keyword>
<dbReference type="OrthoDB" id="10421979at2759"/>
<keyword evidence="1" id="KW-1133">Transmembrane helix</keyword>
<dbReference type="HOGENOM" id="CLU_2812286_0_0_1"/>
<reference evidence="2 3" key="1">
    <citation type="journal article" date="2012" name="Science">
        <title>The Paleozoic origin of enzymatic lignin decomposition reconstructed from 31 fungal genomes.</title>
        <authorList>
            <person name="Floudas D."/>
            <person name="Binder M."/>
            <person name="Riley R."/>
            <person name="Barry K."/>
            <person name="Blanchette R.A."/>
            <person name="Henrissat B."/>
            <person name="Martinez A.T."/>
            <person name="Otillar R."/>
            <person name="Spatafora J.W."/>
            <person name="Yadav J.S."/>
            <person name="Aerts A."/>
            <person name="Benoit I."/>
            <person name="Boyd A."/>
            <person name="Carlson A."/>
            <person name="Copeland A."/>
            <person name="Coutinho P.M."/>
            <person name="de Vries R.P."/>
            <person name="Ferreira P."/>
            <person name="Findley K."/>
            <person name="Foster B."/>
            <person name="Gaskell J."/>
            <person name="Glotzer D."/>
            <person name="Gorecki P."/>
            <person name="Heitman J."/>
            <person name="Hesse C."/>
            <person name="Hori C."/>
            <person name="Igarashi K."/>
            <person name="Jurgens J.A."/>
            <person name="Kallen N."/>
            <person name="Kersten P."/>
            <person name="Kohler A."/>
            <person name="Kuees U."/>
            <person name="Kumar T.K.A."/>
            <person name="Kuo A."/>
            <person name="LaButti K."/>
            <person name="Larrondo L.F."/>
            <person name="Lindquist E."/>
            <person name="Ling A."/>
            <person name="Lombard V."/>
            <person name="Lucas S."/>
            <person name="Lundell T."/>
            <person name="Martin R."/>
            <person name="McLaughlin D.J."/>
            <person name="Morgenstern I."/>
            <person name="Morin E."/>
            <person name="Murat C."/>
            <person name="Nagy L.G."/>
            <person name="Nolan M."/>
            <person name="Ohm R.A."/>
            <person name="Patyshakuliyeva A."/>
            <person name="Rokas A."/>
            <person name="Ruiz-Duenas F.J."/>
            <person name="Sabat G."/>
            <person name="Salamov A."/>
            <person name="Samejima M."/>
            <person name="Schmutz J."/>
            <person name="Slot J.C."/>
            <person name="St John F."/>
            <person name="Stenlid J."/>
            <person name="Sun H."/>
            <person name="Sun S."/>
            <person name="Syed K."/>
            <person name="Tsang A."/>
            <person name="Wiebenga A."/>
            <person name="Young D."/>
            <person name="Pisabarro A."/>
            <person name="Eastwood D.C."/>
            <person name="Martin F."/>
            <person name="Cullen D."/>
            <person name="Grigoriev I.V."/>
            <person name="Hibbett D.S."/>
        </authorList>
    </citation>
    <scope>NUCLEOTIDE SEQUENCE [LARGE SCALE GENOMIC DNA]</scope>
    <source>
        <strain evidence="2 3">DJM-731 SS1</strain>
    </source>
</reference>
<dbReference type="RefSeq" id="XP_040627503.1">
    <property type="nucleotide sequence ID" value="XM_040768703.1"/>
</dbReference>
<sequence>MPLDTVVREYPRLCAILALLPMLVIWATVRLLYVDYGVPGSLALFGGVFGEFVIEPEALISNWRGVI</sequence>
<dbReference type="EMBL" id="JH795866">
    <property type="protein sequence ID" value="EJU00606.1"/>
    <property type="molecule type" value="Genomic_DNA"/>
</dbReference>
<feature type="transmembrane region" description="Helical" evidence="1">
    <location>
        <begin position="12"/>
        <end position="33"/>
    </location>
</feature>
<keyword evidence="1" id="KW-0812">Transmembrane</keyword>
<dbReference type="GeneID" id="63683765"/>
<keyword evidence="1" id="KW-0472">Membrane</keyword>
<dbReference type="Proteomes" id="UP000030653">
    <property type="component" value="Unassembled WGS sequence"/>
</dbReference>
<accession>M5FSW5</accession>
<organism evidence="2 3">
    <name type="scientific">Dacryopinax primogenitus (strain DJM 731)</name>
    <name type="common">Brown rot fungus</name>
    <dbReference type="NCBI Taxonomy" id="1858805"/>
    <lineage>
        <taxon>Eukaryota</taxon>
        <taxon>Fungi</taxon>
        <taxon>Dikarya</taxon>
        <taxon>Basidiomycota</taxon>
        <taxon>Agaricomycotina</taxon>
        <taxon>Dacrymycetes</taxon>
        <taxon>Dacrymycetales</taxon>
        <taxon>Dacrymycetaceae</taxon>
        <taxon>Dacryopinax</taxon>
    </lineage>
</organism>
<dbReference type="AlphaFoldDB" id="M5FSW5"/>
<proteinExistence type="predicted"/>